<dbReference type="InterPro" id="IPR029058">
    <property type="entry name" value="AB_hydrolase_fold"/>
</dbReference>
<dbReference type="GO" id="GO:0004806">
    <property type="term" value="F:triacylglycerol lipase activity"/>
    <property type="evidence" value="ECO:0007669"/>
    <property type="project" value="InterPro"/>
</dbReference>
<dbReference type="Gene3D" id="1.10.260.130">
    <property type="match status" value="1"/>
</dbReference>
<dbReference type="EMBL" id="BMGC01000018">
    <property type="protein sequence ID" value="GGB36773.1"/>
    <property type="molecule type" value="Genomic_DNA"/>
</dbReference>
<dbReference type="RefSeq" id="WP_188586997.1">
    <property type="nucleotide sequence ID" value="NZ_BMGC01000018.1"/>
</dbReference>
<keyword evidence="1" id="KW-0732">Signal</keyword>
<evidence type="ECO:0000313" key="2">
    <source>
        <dbReference type="EMBL" id="GGB36773.1"/>
    </source>
</evidence>
<sequence>MRVRSMVTALACAALVGLGIGVPAGVAEAAPSDTPVRTPALGEVFNGYVVGTFRDGRVASPGEVISPLTSGDAFYNEPTLTGDEKPGTLLKSKPVAVQFTGFRPGNVRAYKLMYVTTGADDKPAISTGLLMIPQDGRKDADRALVGYQMANDSVGAYCHPSTMWTGGDPLDGSSWSALGPLAQMLGKGDAVFFSDVGISGDRKPHGVFAGKFSGHANLDGLRAVSSIRGTGLNPKPRIGLFGIAGGGVGSGFAAELAPTYAPELDIKATVLEGMVINQRNFMRTADGSVGSGFAFATLLGLEPWYPQMKLDEKLTPAGKALADAYRTQCQTPAYFTLPFVPLKALFKNGQSPADIADFQPVFDDNLLGRGTPKSKVLITSCRADDSPMSLVPAKDSRDLAAGYRKRGVDVSYQPSDCSMTQFLTNLYGWGPDLFGMQTADWFHAQLKS</sequence>
<dbReference type="GO" id="GO:0016042">
    <property type="term" value="P:lipid catabolic process"/>
    <property type="evidence" value="ECO:0007669"/>
    <property type="project" value="InterPro"/>
</dbReference>
<dbReference type="InterPro" id="IPR005152">
    <property type="entry name" value="Lipase_secreted"/>
</dbReference>
<accession>A0A916TBX7</accession>
<proteinExistence type="predicted"/>
<name>A0A916TBX7_9ACTN</name>
<dbReference type="PANTHER" id="PTHR34853">
    <property type="match status" value="1"/>
</dbReference>
<reference evidence="2" key="2">
    <citation type="submission" date="2020-09" db="EMBL/GenBank/DDBJ databases">
        <authorList>
            <person name="Sun Q."/>
            <person name="Zhou Y."/>
        </authorList>
    </citation>
    <scope>NUCLEOTIDE SEQUENCE</scope>
    <source>
        <strain evidence="2">CGMCC 1.12827</strain>
    </source>
</reference>
<organism evidence="2 3">
    <name type="scientific">Gordonia jinhuaensis</name>
    <dbReference type="NCBI Taxonomy" id="1517702"/>
    <lineage>
        <taxon>Bacteria</taxon>
        <taxon>Bacillati</taxon>
        <taxon>Actinomycetota</taxon>
        <taxon>Actinomycetes</taxon>
        <taxon>Mycobacteriales</taxon>
        <taxon>Gordoniaceae</taxon>
        <taxon>Gordonia</taxon>
    </lineage>
</organism>
<feature type="chain" id="PRO_5037793015" evidence="1">
    <location>
        <begin position="30"/>
        <end position="448"/>
    </location>
</feature>
<reference evidence="2" key="1">
    <citation type="journal article" date="2014" name="Int. J. Syst. Evol. Microbiol.">
        <title>Complete genome sequence of Corynebacterium casei LMG S-19264T (=DSM 44701T), isolated from a smear-ripened cheese.</title>
        <authorList>
            <consortium name="US DOE Joint Genome Institute (JGI-PGF)"/>
            <person name="Walter F."/>
            <person name="Albersmeier A."/>
            <person name="Kalinowski J."/>
            <person name="Ruckert C."/>
        </authorList>
    </citation>
    <scope>NUCLEOTIDE SEQUENCE</scope>
    <source>
        <strain evidence="2">CGMCC 1.12827</strain>
    </source>
</reference>
<evidence type="ECO:0000313" key="3">
    <source>
        <dbReference type="Proteomes" id="UP000621454"/>
    </source>
</evidence>
<keyword evidence="3" id="KW-1185">Reference proteome</keyword>
<dbReference type="Pfam" id="PF03583">
    <property type="entry name" value="LIP"/>
    <property type="match status" value="1"/>
</dbReference>
<dbReference type="Gene3D" id="3.40.50.1820">
    <property type="entry name" value="alpha/beta hydrolase"/>
    <property type="match status" value="1"/>
</dbReference>
<gene>
    <name evidence="2" type="ORF">GCM10011489_25850</name>
</gene>
<protein>
    <submittedName>
        <fullName evidence="2">Inactive lipase</fullName>
    </submittedName>
</protein>
<dbReference type="AlphaFoldDB" id="A0A916TBX7"/>
<feature type="signal peptide" evidence="1">
    <location>
        <begin position="1"/>
        <end position="29"/>
    </location>
</feature>
<dbReference type="PANTHER" id="PTHR34853:SF1">
    <property type="entry name" value="LIPASE 5"/>
    <property type="match status" value="1"/>
</dbReference>
<evidence type="ECO:0000256" key="1">
    <source>
        <dbReference type="SAM" id="SignalP"/>
    </source>
</evidence>
<comment type="caution">
    <text evidence="2">The sequence shown here is derived from an EMBL/GenBank/DDBJ whole genome shotgun (WGS) entry which is preliminary data.</text>
</comment>
<dbReference type="Proteomes" id="UP000621454">
    <property type="component" value="Unassembled WGS sequence"/>
</dbReference>